<evidence type="ECO:0000313" key="2">
    <source>
        <dbReference type="EMBL" id="XDO96545.1"/>
    </source>
</evidence>
<dbReference type="Gene3D" id="1.10.10.10">
    <property type="entry name" value="Winged helix-like DNA-binding domain superfamily/Winged helix DNA-binding domain"/>
    <property type="match status" value="1"/>
</dbReference>
<dbReference type="PANTHER" id="PTHR33169">
    <property type="entry name" value="PADR-FAMILY TRANSCRIPTIONAL REGULATOR"/>
    <property type="match status" value="1"/>
</dbReference>
<proteinExistence type="predicted"/>
<dbReference type="AlphaFoldDB" id="A0AB39KS54"/>
<reference evidence="2" key="1">
    <citation type="submission" date="2024-06" db="EMBL/GenBank/DDBJ databases">
        <title>Caulobacter inopinatus, sp. nov.</title>
        <authorList>
            <person name="Donachie S.P."/>
        </authorList>
    </citation>
    <scope>NUCLEOTIDE SEQUENCE</scope>
    <source>
        <strain evidence="2">73W</strain>
    </source>
</reference>
<sequence>MQDKMTYEAKSEAAETRRAQLLKGLAELALLSVLKARAHYGLEILDRLRGEAGLNLAEGTIYPLLHRLEKAGLTRAEWRIEEGGARPRKYYALTEIGRAELVEQQAEWTRVSASLGGFLERGGE</sequence>
<organism evidence="2">
    <name type="scientific">Caulobacter sp. 73W</name>
    <dbReference type="NCBI Taxonomy" id="3161137"/>
    <lineage>
        <taxon>Bacteria</taxon>
        <taxon>Pseudomonadati</taxon>
        <taxon>Pseudomonadota</taxon>
        <taxon>Alphaproteobacteria</taxon>
        <taxon>Caulobacterales</taxon>
        <taxon>Caulobacteraceae</taxon>
        <taxon>Caulobacter</taxon>
    </lineage>
</organism>
<dbReference type="SUPFAM" id="SSF46785">
    <property type="entry name" value="Winged helix' DNA-binding domain"/>
    <property type="match status" value="1"/>
</dbReference>
<evidence type="ECO:0000259" key="1">
    <source>
        <dbReference type="Pfam" id="PF03551"/>
    </source>
</evidence>
<dbReference type="InterPro" id="IPR005149">
    <property type="entry name" value="Tscrpt_reg_PadR_N"/>
</dbReference>
<accession>A0AB39KS54</accession>
<protein>
    <submittedName>
        <fullName evidence="2">PadR family transcriptional regulator</fullName>
    </submittedName>
</protein>
<name>A0AB39KS54_9CAUL</name>
<dbReference type="InterPro" id="IPR052509">
    <property type="entry name" value="Metal_resp_DNA-bind_regulator"/>
</dbReference>
<gene>
    <name evidence="2" type="ORF">ABOZ73_17530</name>
</gene>
<dbReference type="Pfam" id="PF03551">
    <property type="entry name" value="PadR"/>
    <property type="match status" value="1"/>
</dbReference>
<dbReference type="RefSeq" id="WP_369059387.1">
    <property type="nucleotide sequence ID" value="NZ_CP158375.1"/>
</dbReference>
<dbReference type="PANTHER" id="PTHR33169:SF14">
    <property type="entry name" value="TRANSCRIPTIONAL REGULATOR RV3488"/>
    <property type="match status" value="1"/>
</dbReference>
<dbReference type="EMBL" id="CP158375">
    <property type="protein sequence ID" value="XDO96545.1"/>
    <property type="molecule type" value="Genomic_DNA"/>
</dbReference>
<dbReference type="InterPro" id="IPR036390">
    <property type="entry name" value="WH_DNA-bd_sf"/>
</dbReference>
<feature type="domain" description="Transcription regulator PadR N-terminal" evidence="1">
    <location>
        <begin position="30"/>
        <end position="101"/>
    </location>
</feature>
<dbReference type="InterPro" id="IPR036388">
    <property type="entry name" value="WH-like_DNA-bd_sf"/>
</dbReference>